<evidence type="ECO:0000313" key="4">
    <source>
        <dbReference type="Proteomes" id="UP000282002"/>
    </source>
</evidence>
<accession>A0A3S8U3F6</accession>
<dbReference type="AlphaFoldDB" id="A0A3S8U3F6"/>
<dbReference type="Pfam" id="PF13669">
    <property type="entry name" value="Glyoxalase_4"/>
    <property type="match status" value="1"/>
</dbReference>
<dbReference type="RefSeq" id="WP_125324296.1">
    <property type="nucleotide sequence ID" value="NZ_CP034328.1"/>
</dbReference>
<dbReference type="EMBL" id="CP034328">
    <property type="protein sequence ID" value="AZL58095.1"/>
    <property type="molecule type" value="Genomic_DNA"/>
</dbReference>
<protein>
    <submittedName>
        <fullName evidence="3">Glyoxalase/bleomycin resistance/dioxygenase family protein</fullName>
    </submittedName>
</protein>
<dbReference type="PANTHER" id="PTHR43048:SF6">
    <property type="entry name" value="BLR8189 PROTEIN"/>
    <property type="match status" value="1"/>
</dbReference>
<organism evidence="3 4">
    <name type="scientific">Tabrizicola piscis</name>
    <dbReference type="NCBI Taxonomy" id="2494374"/>
    <lineage>
        <taxon>Bacteria</taxon>
        <taxon>Pseudomonadati</taxon>
        <taxon>Pseudomonadota</taxon>
        <taxon>Alphaproteobacteria</taxon>
        <taxon>Rhodobacterales</taxon>
        <taxon>Paracoccaceae</taxon>
        <taxon>Tabrizicola</taxon>
    </lineage>
</organism>
<dbReference type="GO" id="GO:0004493">
    <property type="term" value="F:methylmalonyl-CoA epimerase activity"/>
    <property type="evidence" value="ECO:0007669"/>
    <property type="project" value="TreeGrafter"/>
</dbReference>
<keyword evidence="4" id="KW-1185">Reference proteome</keyword>
<dbReference type="OrthoDB" id="2613830at2"/>
<evidence type="ECO:0000259" key="2">
    <source>
        <dbReference type="PROSITE" id="PS51819"/>
    </source>
</evidence>
<keyword evidence="3" id="KW-0560">Oxidoreductase</keyword>
<dbReference type="GO" id="GO:0051213">
    <property type="term" value="F:dioxygenase activity"/>
    <property type="evidence" value="ECO:0007669"/>
    <property type="project" value="UniProtKB-KW"/>
</dbReference>
<keyword evidence="1" id="KW-0479">Metal-binding</keyword>
<reference evidence="3 4" key="1">
    <citation type="submission" date="2018-12" db="EMBL/GenBank/DDBJ databases">
        <title>Complete genome sequencing of Tabrizicola sp. K13M18.</title>
        <authorList>
            <person name="Bae J.-W."/>
        </authorList>
    </citation>
    <scope>NUCLEOTIDE SEQUENCE [LARGE SCALE GENOMIC DNA]</scope>
    <source>
        <strain evidence="3 4">K13M18</strain>
    </source>
</reference>
<dbReference type="KEGG" id="taw:EI545_04130"/>
<feature type="domain" description="VOC" evidence="2">
    <location>
        <begin position="7"/>
        <end position="152"/>
    </location>
</feature>
<name>A0A3S8U3F6_9RHOB</name>
<dbReference type="InterPro" id="IPR029068">
    <property type="entry name" value="Glyas_Bleomycin-R_OHBP_Dase"/>
</dbReference>
<dbReference type="GO" id="GO:0046872">
    <property type="term" value="F:metal ion binding"/>
    <property type="evidence" value="ECO:0007669"/>
    <property type="project" value="UniProtKB-KW"/>
</dbReference>
<proteinExistence type="predicted"/>
<dbReference type="PANTHER" id="PTHR43048">
    <property type="entry name" value="METHYLMALONYL-COA EPIMERASE"/>
    <property type="match status" value="1"/>
</dbReference>
<gene>
    <name evidence="3" type="ORF">EI545_04130</name>
</gene>
<keyword evidence="3" id="KW-0223">Dioxygenase</keyword>
<dbReference type="Gene3D" id="3.10.180.10">
    <property type="entry name" value="2,3-Dihydroxybiphenyl 1,2-Dioxygenase, domain 1"/>
    <property type="match status" value="1"/>
</dbReference>
<sequence length="172" mass="19245">MAEHVYGMHHIGITVPDIEEGIRFFKAVFGAVDVFRTGPFDVDEAFMQRKLGTPGHTRIRDLVFLRCGAGTNVELFEYEGEDSSARPRRNSEIGGTHLCFEVEDVFASVERLRAEGIEFLDGPNTVTEGPLAGFNWIYFNSPWGQSLEIASFSSLGYETNTTQRIWSAKLMG</sequence>
<dbReference type="SUPFAM" id="SSF54593">
    <property type="entry name" value="Glyoxalase/Bleomycin resistance protein/Dihydroxybiphenyl dioxygenase"/>
    <property type="match status" value="1"/>
</dbReference>
<dbReference type="PROSITE" id="PS51819">
    <property type="entry name" value="VOC"/>
    <property type="match status" value="1"/>
</dbReference>
<dbReference type="GO" id="GO:0046491">
    <property type="term" value="P:L-methylmalonyl-CoA metabolic process"/>
    <property type="evidence" value="ECO:0007669"/>
    <property type="project" value="TreeGrafter"/>
</dbReference>
<dbReference type="InterPro" id="IPR051785">
    <property type="entry name" value="MMCE/EMCE_epimerase"/>
</dbReference>
<evidence type="ECO:0000256" key="1">
    <source>
        <dbReference type="ARBA" id="ARBA00022723"/>
    </source>
</evidence>
<evidence type="ECO:0000313" key="3">
    <source>
        <dbReference type="EMBL" id="AZL58095.1"/>
    </source>
</evidence>
<dbReference type="Proteomes" id="UP000282002">
    <property type="component" value="Chromosome"/>
</dbReference>
<dbReference type="InterPro" id="IPR037523">
    <property type="entry name" value="VOC_core"/>
</dbReference>